<dbReference type="GeneID" id="96740852"/>
<sequence length="164" mass="18101">MKKWIFSMILVLVIVLSACTEEANNVDTADSEQVPADQSGETVTVLMNIQMEMIQTIRKHLEPVTSYEMSAGEGDLEAAVEASNRIANELRGIEIPENLDDDLSADMKDSIELLALYFEERAAAMSEGSDGEEVTAALDTFHQKIGEAFEEVGLHAPNFEKDIY</sequence>
<keyword evidence="1" id="KW-0732">Signal</keyword>
<dbReference type="Proteomes" id="UP000195573">
    <property type="component" value="Chromosome"/>
</dbReference>
<proteinExistence type="predicted"/>
<dbReference type="KEGG" id="bhk:B4U37_20855"/>
<organism evidence="3 5">
    <name type="scientific">Sutcliffiella horikoshii</name>
    <dbReference type="NCBI Taxonomy" id="79883"/>
    <lineage>
        <taxon>Bacteria</taxon>
        <taxon>Bacillati</taxon>
        <taxon>Bacillota</taxon>
        <taxon>Bacilli</taxon>
        <taxon>Bacillales</taxon>
        <taxon>Bacillaceae</taxon>
        <taxon>Sutcliffiella</taxon>
    </lineage>
</organism>
<evidence type="ECO:0000313" key="3">
    <source>
        <dbReference type="EMBL" id="TYS59721.1"/>
    </source>
</evidence>
<feature type="signal peptide" evidence="1">
    <location>
        <begin position="1"/>
        <end position="23"/>
    </location>
</feature>
<dbReference type="RefSeq" id="WP_088019863.1">
    <property type="nucleotide sequence ID" value="NZ_CP020880.1"/>
</dbReference>
<dbReference type="EMBL" id="VTEU01000002">
    <property type="protein sequence ID" value="TYS59721.1"/>
    <property type="molecule type" value="Genomic_DNA"/>
</dbReference>
<reference evidence="2 4" key="1">
    <citation type="submission" date="2017-04" db="EMBL/GenBank/DDBJ databases">
        <title>Complete Genome Sequence of the Bacillus horikoshii 20a strain from Cuatro Cienegas, Coahuila, Mexico.</title>
        <authorList>
            <person name="Zarza E."/>
            <person name="Alcaraz L.D."/>
            <person name="Aguilar-Salinas B."/>
            <person name="Islas A."/>
            <person name="Olmedo-Alvarez G."/>
        </authorList>
    </citation>
    <scope>NUCLEOTIDE SEQUENCE [LARGE SCALE GENOMIC DNA]</scope>
    <source>
        <strain evidence="2 4">20a</strain>
    </source>
</reference>
<evidence type="ECO:0000313" key="2">
    <source>
        <dbReference type="EMBL" id="ART78348.1"/>
    </source>
</evidence>
<reference evidence="3 5" key="2">
    <citation type="submission" date="2019-08" db="EMBL/GenBank/DDBJ databases">
        <title>Bacillus genomes from the desert of Cuatro Cienegas, Coahuila.</title>
        <authorList>
            <person name="Olmedo-Alvarez G."/>
        </authorList>
    </citation>
    <scope>NUCLEOTIDE SEQUENCE [LARGE SCALE GENOMIC DNA]</scope>
    <source>
        <strain evidence="3 5">CH88_3T</strain>
    </source>
</reference>
<dbReference type="Proteomes" id="UP000323393">
    <property type="component" value="Unassembled WGS sequence"/>
</dbReference>
<evidence type="ECO:0000313" key="4">
    <source>
        <dbReference type="Proteomes" id="UP000195573"/>
    </source>
</evidence>
<evidence type="ECO:0000256" key="1">
    <source>
        <dbReference type="SAM" id="SignalP"/>
    </source>
</evidence>
<gene>
    <name evidence="2" type="ORF">B4U37_20855</name>
    <name evidence="3" type="ORF">FZC74_06090</name>
</gene>
<accession>A0A1Y0CT03</accession>
<evidence type="ECO:0008006" key="6">
    <source>
        <dbReference type="Google" id="ProtNLM"/>
    </source>
</evidence>
<keyword evidence="4" id="KW-1185">Reference proteome</keyword>
<dbReference type="EMBL" id="CP020880">
    <property type="protein sequence ID" value="ART78348.1"/>
    <property type="molecule type" value="Genomic_DNA"/>
</dbReference>
<feature type="chain" id="PRO_5044568418" description="Lipoprotein" evidence="1">
    <location>
        <begin position="24"/>
        <end position="164"/>
    </location>
</feature>
<evidence type="ECO:0000313" key="5">
    <source>
        <dbReference type="Proteomes" id="UP000323393"/>
    </source>
</evidence>
<name>A0A1Y0CT03_9BACI</name>
<dbReference type="AlphaFoldDB" id="A0A1Y0CT03"/>
<dbReference type="PROSITE" id="PS51257">
    <property type="entry name" value="PROKAR_LIPOPROTEIN"/>
    <property type="match status" value="1"/>
</dbReference>
<protein>
    <recommendedName>
        <fullName evidence="6">Lipoprotein</fullName>
    </recommendedName>
</protein>